<keyword evidence="3" id="KW-1185">Reference proteome</keyword>
<keyword evidence="1" id="KW-0472">Membrane</keyword>
<feature type="transmembrane region" description="Helical" evidence="1">
    <location>
        <begin position="93"/>
        <end position="110"/>
    </location>
</feature>
<name>A0ABW3DGE1_9BACL</name>
<organism evidence="2 3">
    <name type="scientific">Paenibacillus residui</name>
    <dbReference type="NCBI Taxonomy" id="629724"/>
    <lineage>
        <taxon>Bacteria</taxon>
        <taxon>Bacillati</taxon>
        <taxon>Bacillota</taxon>
        <taxon>Bacilli</taxon>
        <taxon>Bacillales</taxon>
        <taxon>Paenibacillaceae</taxon>
        <taxon>Paenibacillus</taxon>
    </lineage>
</organism>
<dbReference type="Proteomes" id="UP001597120">
    <property type="component" value="Unassembled WGS sequence"/>
</dbReference>
<dbReference type="Pfam" id="PF14325">
    <property type="entry name" value="DUF4383"/>
    <property type="match status" value="1"/>
</dbReference>
<evidence type="ECO:0000313" key="3">
    <source>
        <dbReference type="Proteomes" id="UP001597120"/>
    </source>
</evidence>
<feature type="transmembrane region" description="Helical" evidence="1">
    <location>
        <begin position="29"/>
        <end position="51"/>
    </location>
</feature>
<sequence>MIRGFAKWSGIVFLLLGIFGFFIKELLNFIHFDAVHNAIHLLIGAWGLWAAKKESHAALYAKIVGIVYLIIGSLGVFSPSLFGVMDLQMAESIYHLLVGAAGTYVGFVLAEPKSGMKKAI</sequence>
<comment type="caution">
    <text evidence="2">The sequence shown here is derived from an EMBL/GenBank/DDBJ whole genome shotgun (WGS) entry which is preliminary data.</text>
</comment>
<accession>A0ABW3DGE1</accession>
<dbReference type="RefSeq" id="WP_260982155.1">
    <property type="nucleotide sequence ID" value="NZ_JBHTIU010000086.1"/>
</dbReference>
<gene>
    <name evidence="2" type="ORF">ACFQ03_21140</name>
</gene>
<protein>
    <submittedName>
        <fullName evidence="2">DUF4383 domain-containing protein</fullName>
    </submittedName>
</protein>
<keyword evidence="1" id="KW-0812">Transmembrane</keyword>
<reference evidence="3" key="1">
    <citation type="journal article" date="2019" name="Int. J. Syst. Evol. Microbiol.">
        <title>The Global Catalogue of Microorganisms (GCM) 10K type strain sequencing project: providing services to taxonomists for standard genome sequencing and annotation.</title>
        <authorList>
            <consortium name="The Broad Institute Genomics Platform"/>
            <consortium name="The Broad Institute Genome Sequencing Center for Infectious Disease"/>
            <person name="Wu L."/>
            <person name="Ma J."/>
        </authorList>
    </citation>
    <scope>NUCLEOTIDE SEQUENCE [LARGE SCALE GENOMIC DNA]</scope>
    <source>
        <strain evidence="3">CCUG 57263</strain>
    </source>
</reference>
<proteinExistence type="predicted"/>
<feature type="transmembrane region" description="Helical" evidence="1">
    <location>
        <begin position="63"/>
        <end position="81"/>
    </location>
</feature>
<feature type="transmembrane region" description="Helical" evidence="1">
    <location>
        <begin position="5"/>
        <end position="23"/>
    </location>
</feature>
<dbReference type="EMBL" id="JBHTIU010000086">
    <property type="protein sequence ID" value="MFD0871649.1"/>
    <property type="molecule type" value="Genomic_DNA"/>
</dbReference>
<evidence type="ECO:0000256" key="1">
    <source>
        <dbReference type="SAM" id="Phobius"/>
    </source>
</evidence>
<keyword evidence="1" id="KW-1133">Transmembrane helix</keyword>
<evidence type="ECO:0000313" key="2">
    <source>
        <dbReference type="EMBL" id="MFD0871649.1"/>
    </source>
</evidence>